<reference evidence="12 13" key="1">
    <citation type="submission" date="2016-03" db="EMBL/GenBank/DDBJ databases">
        <title>How can Kluyveromyces marxianus grow so fast - potential evolutionary course in Saccharomyces Complex revealed by comparative genomics.</title>
        <authorList>
            <person name="Mo W."/>
            <person name="Lu W."/>
            <person name="Yang X."/>
            <person name="Qi J."/>
            <person name="Lv H."/>
        </authorList>
    </citation>
    <scope>NUCLEOTIDE SEQUENCE [LARGE SCALE GENOMIC DNA]</scope>
    <source>
        <strain evidence="12 13">FIM1</strain>
    </source>
</reference>
<reference evidence="12 13" key="2">
    <citation type="submission" date="2019-11" db="EMBL/GenBank/DDBJ databases">
        <authorList>
            <person name="Lu H."/>
        </authorList>
    </citation>
    <scope>NUCLEOTIDE SEQUENCE [LARGE SCALE GENOMIC DNA]</scope>
    <source>
        <strain evidence="12 13">FIM1</strain>
    </source>
</reference>
<feature type="transmembrane region" description="Helical" evidence="9">
    <location>
        <begin position="910"/>
        <end position="933"/>
    </location>
</feature>
<evidence type="ECO:0000256" key="6">
    <source>
        <dbReference type="ARBA" id="ARBA00023065"/>
    </source>
</evidence>
<feature type="region of interest" description="Disordered" evidence="8">
    <location>
        <begin position="1"/>
        <end position="24"/>
    </location>
</feature>
<dbReference type="Pfam" id="PF03733">
    <property type="entry name" value="YccF"/>
    <property type="match status" value="1"/>
</dbReference>
<evidence type="ECO:0000256" key="2">
    <source>
        <dbReference type="ARBA" id="ARBA00008170"/>
    </source>
</evidence>
<evidence type="ECO:0000256" key="9">
    <source>
        <dbReference type="SAM" id="Phobius"/>
    </source>
</evidence>
<feature type="transmembrane region" description="Helical" evidence="9">
    <location>
        <begin position="573"/>
        <end position="595"/>
    </location>
</feature>
<dbReference type="EMBL" id="CP015060">
    <property type="protein sequence ID" value="QGN17964.1"/>
    <property type="molecule type" value="Genomic_DNA"/>
</dbReference>
<name>A0ABX6F1R5_KLUMA</name>
<gene>
    <name evidence="12" type="primary">VNX1</name>
    <name evidence="12" type="ORF">FIM1_5173</name>
</gene>
<feature type="compositionally biased region" description="Basic and acidic residues" evidence="8">
    <location>
        <begin position="166"/>
        <end position="180"/>
    </location>
</feature>
<keyword evidence="4 9" id="KW-0812">Transmembrane</keyword>
<feature type="compositionally biased region" description="Low complexity" evidence="8">
    <location>
        <begin position="340"/>
        <end position="360"/>
    </location>
</feature>
<dbReference type="Gene3D" id="1.20.1420.30">
    <property type="entry name" value="NCX, central ion-binding region"/>
    <property type="match status" value="2"/>
</dbReference>
<keyword evidence="7 9" id="KW-0472">Membrane</keyword>
<dbReference type="InterPro" id="IPR044880">
    <property type="entry name" value="NCX_ion-bd_dom_sf"/>
</dbReference>
<evidence type="ECO:0000313" key="12">
    <source>
        <dbReference type="EMBL" id="QGN17964.1"/>
    </source>
</evidence>
<keyword evidence="3" id="KW-0813">Transport</keyword>
<accession>A0ABX6F1R5</accession>
<feature type="transmembrane region" description="Helical" evidence="9">
    <location>
        <begin position="636"/>
        <end position="657"/>
    </location>
</feature>
<feature type="transmembrane region" description="Helical" evidence="9">
    <location>
        <begin position="669"/>
        <end position="693"/>
    </location>
</feature>
<evidence type="ECO:0000256" key="3">
    <source>
        <dbReference type="ARBA" id="ARBA00022448"/>
    </source>
</evidence>
<proteinExistence type="inferred from homology"/>
<feature type="transmembrane region" description="Helical" evidence="9">
    <location>
        <begin position="539"/>
        <end position="561"/>
    </location>
</feature>
<keyword evidence="5 9" id="KW-1133">Transmembrane helix</keyword>
<dbReference type="Proteomes" id="UP000422736">
    <property type="component" value="Chromosome 8"/>
</dbReference>
<sequence>MPKKSLKPQKSNSSEGTTRVFSVDDDAEELERDYHYLEGVKDGLKLKRAAASSPRREPTLHRMGSRFSISEENDRIVVHDGSRHLVLQEELKKDRLGPGCLLEADELDEGIPTKSGSPVPAGVDAEHVRLNNGTGRFQDDDDDENPLDTLIVDEDDEDADNANEDPGARLDQRLNDDAERGSISSVESYTLRERQDAINKTHPFGIRIWKPALYKKKRSVQQAADEDIHETKFRNITLGVQITNLLWSLTAGLLLFVLFSFASVMVLVFGGFTTSAFDYSVVFYKLGRYLLSPFGKIVFMKSDVQYLEEDQDEGISAQLFYKWITTYSNRLFFHESQTINDSNSNNNSNNNNNNSNNNDSTKNPDDINNNNNTRLFNASMTSNGNASIEPATTNAGSSLNHFRQNSYGSILHRNSPPENSSDEENAHLHRRLFGRGEWSIGRIIFYFMFYTFIQPIVMLLSLLAWLCVFTIPMSNILWNLMYHCRKHPLALGIIDVKSATSVVATTPIEEIKGQNVLLCTFRCAGLHYYKFTVDGTNVIVMNLIALVMFTIFDFYAIKNFWHIDSWFTNESTIFMLCLLSIIPLAFYIGQAVASISAQSSMGVAAVINAFFSTIVEIFLYCVAIQQRKGLLVEGSLIGSILAAVLLLPGMSMCGGAINRKTQRYNPASAGVSSAMLIFSMMVMFIPTVLYEIYGEWEMRCDKSGNKCHFSQPQLKFDKMYQNVLAPIALFCAIVLFLQYIVGMWFTLRTHAKLIWELPITETKENTGNSSANATAATTATANNTANLSMSQSSFGPINQTSSNNNRDASVPAGANIAGKANDNCGHSNGHDAPNWSKSKSACILLGATFLYAVIAEILVDCVDHVLEQYPINPKFLGLTIFALIPNTTEFLNAISFAMNGNVALSMEIGSAYALQVCLLQIPALVIFSMLYVWNKDLTKINIRESMFALIFPRWDLIASVASVFLFTYLYAEGKSNYFKGSILILLYLVVMFGFYFQGVIDNGFWDEMLQIF</sequence>
<feature type="domain" description="Sodium/calcium exchanger membrane region" evidence="10">
    <location>
        <begin position="573"/>
        <end position="746"/>
    </location>
</feature>
<feature type="transmembrane region" description="Helical" evidence="9">
    <location>
        <begin position="443"/>
        <end position="471"/>
    </location>
</feature>
<evidence type="ECO:0000256" key="7">
    <source>
        <dbReference type="ARBA" id="ARBA00023136"/>
    </source>
</evidence>
<protein>
    <submittedName>
        <fullName evidence="12">Low affinity vacuolar monovalent cation/H(+) antiporter</fullName>
    </submittedName>
</protein>
<dbReference type="InterPro" id="IPR005185">
    <property type="entry name" value="YccF"/>
</dbReference>
<feature type="region of interest" description="Disordered" evidence="8">
    <location>
        <begin position="132"/>
        <end position="181"/>
    </location>
</feature>
<evidence type="ECO:0000259" key="11">
    <source>
        <dbReference type="Pfam" id="PF03733"/>
    </source>
</evidence>
<feature type="domain" description="Sodium/calcium exchanger membrane region" evidence="10">
    <location>
        <begin position="840"/>
        <end position="995"/>
    </location>
</feature>
<comment type="subcellular location">
    <subcellularLocation>
        <location evidence="1">Endomembrane system</location>
        <topology evidence="1">Multi-pass membrane protein</topology>
    </subcellularLocation>
</comment>
<feature type="transmembrane region" description="Helical" evidence="9">
    <location>
        <begin position="954"/>
        <end position="971"/>
    </location>
</feature>
<evidence type="ECO:0000256" key="5">
    <source>
        <dbReference type="ARBA" id="ARBA00022989"/>
    </source>
</evidence>
<feature type="transmembrane region" description="Helical" evidence="9">
    <location>
        <begin position="245"/>
        <end position="269"/>
    </location>
</feature>
<feature type="transmembrane region" description="Helical" evidence="9">
    <location>
        <begin position="843"/>
        <end position="863"/>
    </location>
</feature>
<feature type="compositionally biased region" description="Polar residues" evidence="8">
    <location>
        <begin position="8"/>
        <end position="20"/>
    </location>
</feature>
<comment type="similarity">
    <text evidence="2">Belongs to the Ca(2+):cation antiporter (CaCA) (TC 2.A.19) family.</text>
</comment>
<evidence type="ECO:0000256" key="4">
    <source>
        <dbReference type="ARBA" id="ARBA00022692"/>
    </source>
</evidence>
<evidence type="ECO:0000313" key="13">
    <source>
        <dbReference type="Proteomes" id="UP000422736"/>
    </source>
</evidence>
<feature type="transmembrane region" description="Helical" evidence="9">
    <location>
        <begin position="601"/>
        <end position="624"/>
    </location>
</feature>
<feature type="region of interest" description="Disordered" evidence="8">
    <location>
        <begin position="338"/>
        <end position="379"/>
    </location>
</feature>
<dbReference type="InterPro" id="IPR004837">
    <property type="entry name" value="NaCa_Exmemb"/>
</dbReference>
<dbReference type="Pfam" id="PF01699">
    <property type="entry name" value="Na_Ca_ex"/>
    <property type="match status" value="2"/>
</dbReference>
<evidence type="ECO:0000256" key="8">
    <source>
        <dbReference type="SAM" id="MobiDB-lite"/>
    </source>
</evidence>
<dbReference type="PANTHER" id="PTHR31503:SF10">
    <property type="entry name" value="VNX1 PROTEIN"/>
    <property type="match status" value="1"/>
</dbReference>
<feature type="compositionally biased region" description="Acidic residues" evidence="8">
    <location>
        <begin position="139"/>
        <end position="163"/>
    </location>
</feature>
<dbReference type="PANTHER" id="PTHR31503">
    <property type="entry name" value="VACUOLAR CALCIUM ION TRANSPORTER"/>
    <property type="match status" value="1"/>
</dbReference>
<feature type="transmembrane region" description="Helical" evidence="9">
    <location>
        <begin position="977"/>
        <end position="996"/>
    </location>
</feature>
<organism evidence="12 13">
    <name type="scientific">Kluyveromyces marxianus</name>
    <name type="common">Yeast</name>
    <name type="synonym">Candida kefyr</name>
    <dbReference type="NCBI Taxonomy" id="4911"/>
    <lineage>
        <taxon>Eukaryota</taxon>
        <taxon>Fungi</taxon>
        <taxon>Dikarya</taxon>
        <taxon>Ascomycota</taxon>
        <taxon>Saccharomycotina</taxon>
        <taxon>Saccharomycetes</taxon>
        <taxon>Saccharomycetales</taxon>
        <taxon>Saccharomycetaceae</taxon>
        <taxon>Kluyveromyces</taxon>
    </lineage>
</organism>
<feature type="transmembrane region" description="Helical" evidence="9">
    <location>
        <begin position="875"/>
        <end position="898"/>
    </location>
</feature>
<feature type="transmembrane region" description="Helical" evidence="9">
    <location>
        <begin position="723"/>
        <end position="747"/>
    </location>
</feature>
<feature type="domain" description="Inner membrane component" evidence="11">
    <location>
        <begin position="242"/>
        <end position="296"/>
    </location>
</feature>
<dbReference type="InterPro" id="IPR004713">
    <property type="entry name" value="CaH_exchang"/>
</dbReference>
<evidence type="ECO:0000259" key="10">
    <source>
        <dbReference type="Pfam" id="PF01699"/>
    </source>
</evidence>
<keyword evidence="6" id="KW-0406">Ion transport</keyword>
<keyword evidence="13" id="KW-1185">Reference proteome</keyword>
<evidence type="ECO:0000256" key="1">
    <source>
        <dbReference type="ARBA" id="ARBA00004127"/>
    </source>
</evidence>